<name>A0A4P8QS67_9GAMM</name>
<organism evidence="5 6">
    <name type="scientific">Brenneria rubrifaciens</name>
    <dbReference type="NCBI Taxonomy" id="55213"/>
    <lineage>
        <taxon>Bacteria</taxon>
        <taxon>Pseudomonadati</taxon>
        <taxon>Pseudomonadota</taxon>
        <taxon>Gammaproteobacteria</taxon>
        <taxon>Enterobacterales</taxon>
        <taxon>Pectobacteriaceae</taxon>
        <taxon>Brenneria</taxon>
    </lineage>
</organism>
<evidence type="ECO:0000256" key="2">
    <source>
        <dbReference type="ARBA" id="ARBA00023125"/>
    </source>
</evidence>
<evidence type="ECO:0000313" key="5">
    <source>
        <dbReference type="EMBL" id="QCR08379.1"/>
    </source>
</evidence>
<sequence length="286" mass="32578">MMKNLNPLYFIRQHPFSTLNIILSHNMIAEWHSHPCLQICLSPHNELITIEAESGAQKSYGFIIPPNLPHRLDTSSQCCINLLVDPADPNYHRLVHRTTSNSLTLLDYYSALMLVSLVQQALTTHVSLDLIQVERLLTPYPPCRCQTDKRIDRAVSLMNSLPVKCVSSKTISARIFLSESRFLHLFRDKMGINFRGYLLWQRFRDAVGNIDCDTTLTSLASDCGFSDCAHFSRTCMTTFGLRPSSLRQALHNNTLWKFKKTSNNCPVCRDNMHNTTAYSQQLVSTP</sequence>
<dbReference type="EMBL" id="CP034035">
    <property type="protein sequence ID" value="QCR08379.1"/>
    <property type="molecule type" value="Genomic_DNA"/>
</dbReference>
<protein>
    <submittedName>
        <fullName evidence="5">AraC family transcriptional regulator</fullName>
    </submittedName>
</protein>
<dbReference type="InterPro" id="IPR009057">
    <property type="entry name" value="Homeodomain-like_sf"/>
</dbReference>
<dbReference type="Gene3D" id="1.10.10.60">
    <property type="entry name" value="Homeodomain-like"/>
    <property type="match status" value="1"/>
</dbReference>
<evidence type="ECO:0000259" key="4">
    <source>
        <dbReference type="PROSITE" id="PS01124"/>
    </source>
</evidence>
<evidence type="ECO:0000313" key="6">
    <source>
        <dbReference type="Proteomes" id="UP000299580"/>
    </source>
</evidence>
<dbReference type="OrthoDB" id="2547276at2"/>
<proteinExistence type="predicted"/>
<gene>
    <name evidence="5" type="ORF">EH207_07530</name>
</gene>
<dbReference type="Proteomes" id="UP000299580">
    <property type="component" value="Chromosome"/>
</dbReference>
<keyword evidence="6" id="KW-1185">Reference proteome</keyword>
<dbReference type="KEGG" id="brb:EH207_07530"/>
<evidence type="ECO:0000256" key="3">
    <source>
        <dbReference type="ARBA" id="ARBA00023163"/>
    </source>
</evidence>
<keyword evidence="3" id="KW-0804">Transcription</keyword>
<dbReference type="GO" id="GO:0003700">
    <property type="term" value="F:DNA-binding transcription factor activity"/>
    <property type="evidence" value="ECO:0007669"/>
    <property type="project" value="InterPro"/>
</dbReference>
<dbReference type="PROSITE" id="PS01124">
    <property type="entry name" value="HTH_ARAC_FAMILY_2"/>
    <property type="match status" value="1"/>
</dbReference>
<evidence type="ECO:0000256" key="1">
    <source>
        <dbReference type="ARBA" id="ARBA00023015"/>
    </source>
</evidence>
<dbReference type="SMART" id="SM00342">
    <property type="entry name" value="HTH_ARAC"/>
    <property type="match status" value="1"/>
</dbReference>
<keyword evidence="1" id="KW-0805">Transcription regulation</keyword>
<reference evidence="5 6" key="1">
    <citation type="submission" date="2018-11" db="EMBL/GenBank/DDBJ databases">
        <title>Genome sequences of Brenneria nigrifluens and Brenneria rubrifaciens.</title>
        <authorList>
            <person name="Poret-Peterson A.T."/>
            <person name="McClean A.E."/>
            <person name="Kluepfel D.A."/>
        </authorList>
    </citation>
    <scope>NUCLEOTIDE SEQUENCE [LARGE SCALE GENOMIC DNA]</scope>
    <source>
        <strain evidence="5 6">6D370</strain>
    </source>
</reference>
<dbReference type="AlphaFoldDB" id="A0A4P8QS67"/>
<feature type="domain" description="HTH araC/xylS-type" evidence="4">
    <location>
        <begin position="152"/>
        <end position="249"/>
    </location>
</feature>
<keyword evidence="2" id="KW-0238">DNA-binding</keyword>
<dbReference type="Pfam" id="PF12833">
    <property type="entry name" value="HTH_18"/>
    <property type="match status" value="1"/>
</dbReference>
<dbReference type="InterPro" id="IPR018060">
    <property type="entry name" value="HTH_AraC"/>
</dbReference>
<dbReference type="GO" id="GO:0043565">
    <property type="term" value="F:sequence-specific DNA binding"/>
    <property type="evidence" value="ECO:0007669"/>
    <property type="project" value="InterPro"/>
</dbReference>
<dbReference type="PANTHER" id="PTHR43280:SF2">
    <property type="entry name" value="HTH-TYPE TRANSCRIPTIONAL REGULATOR EXSA"/>
    <property type="match status" value="1"/>
</dbReference>
<dbReference type="SUPFAM" id="SSF46689">
    <property type="entry name" value="Homeodomain-like"/>
    <property type="match status" value="1"/>
</dbReference>
<accession>A0A4P8QS67</accession>
<dbReference type="RefSeq" id="WP_137713419.1">
    <property type="nucleotide sequence ID" value="NZ_CP034035.1"/>
</dbReference>
<dbReference type="PANTHER" id="PTHR43280">
    <property type="entry name" value="ARAC-FAMILY TRANSCRIPTIONAL REGULATOR"/>
    <property type="match status" value="1"/>
</dbReference>